<organism evidence="1 2">
    <name type="scientific">Corynespora cassiicola Philippines</name>
    <dbReference type="NCBI Taxonomy" id="1448308"/>
    <lineage>
        <taxon>Eukaryota</taxon>
        <taxon>Fungi</taxon>
        <taxon>Dikarya</taxon>
        <taxon>Ascomycota</taxon>
        <taxon>Pezizomycotina</taxon>
        <taxon>Dothideomycetes</taxon>
        <taxon>Pleosporomycetidae</taxon>
        <taxon>Pleosporales</taxon>
        <taxon>Corynesporascaceae</taxon>
        <taxon>Corynespora</taxon>
    </lineage>
</organism>
<evidence type="ECO:0000313" key="2">
    <source>
        <dbReference type="Proteomes" id="UP000240883"/>
    </source>
</evidence>
<proteinExistence type="predicted"/>
<dbReference type="AlphaFoldDB" id="A0A2T2P2W9"/>
<dbReference type="OrthoDB" id="10636915at2759"/>
<accession>A0A2T2P2W9</accession>
<evidence type="ECO:0000313" key="1">
    <source>
        <dbReference type="EMBL" id="PSN71979.1"/>
    </source>
</evidence>
<reference evidence="1 2" key="1">
    <citation type="journal article" date="2018" name="Front. Microbiol.">
        <title>Genome-Wide Analysis of Corynespora cassiicola Leaf Fall Disease Putative Effectors.</title>
        <authorList>
            <person name="Lopez D."/>
            <person name="Ribeiro S."/>
            <person name="Label P."/>
            <person name="Fumanal B."/>
            <person name="Venisse J.S."/>
            <person name="Kohler A."/>
            <person name="de Oliveira R.R."/>
            <person name="Labutti K."/>
            <person name="Lipzen A."/>
            <person name="Lail K."/>
            <person name="Bauer D."/>
            <person name="Ohm R.A."/>
            <person name="Barry K.W."/>
            <person name="Spatafora J."/>
            <person name="Grigoriev I.V."/>
            <person name="Martin F.M."/>
            <person name="Pujade-Renaud V."/>
        </authorList>
    </citation>
    <scope>NUCLEOTIDE SEQUENCE [LARGE SCALE GENOMIC DNA]</scope>
    <source>
        <strain evidence="1 2">Philippines</strain>
    </source>
</reference>
<sequence>MALLVTVAAGDRVRVPRLITLPSHMLRGATVAARLRRTLINVRTAPREMSHLVALMALHVLSRARLGAVLGIMSLLLAVLAGKGIDTLLGTVTRTVTIFVAVDARDGGSRSLALLDFLLAMLANMTKLVTVGAHGYTTVLHETSRGKTLGVLLRVLRPSGSLLSTARLLRILERENELAVGVTKQVDNRHVWGNLLLEGDQVDRQLVLAHGIGNLLQIEDVSERTSIGLERRAKSIQVLVICGLDEAIPCMFGIQLGDSGPVHRAALLAVNSLVPLLLAELAGCWLSGTVSGSMSLDTTSIAGTRKWALDLGVGAIGFVVTDFTAVVAFASQATSRLIGTLAGKVTLLTAAVIR</sequence>
<dbReference type="Proteomes" id="UP000240883">
    <property type="component" value="Unassembled WGS sequence"/>
</dbReference>
<name>A0A2T2P2W9_CORCC</name>
<keyword evidence="2" id="KW-1185">Reference proteome</keyword>
<gene>
    <name evidence="1" type="ORF">BS50DRAFT_240589</name>
</gene>
<protein>
    <submittedName>
        <fullName evidence="1">Uncharacterized protein</fullName>
    </submittedName>
</protein>
<dbReference type="EMBL" id="KZ678130">
    <property type="protein sequence ID" value="PSN71979.1"/>
    <property type="molecule type" value="Genomic_DNA"/>
</dbReference>